<evidence type="ECO:0008006" key="3">
    <source>
        <dbReference type="Google" id="ProtNLM"/>
    </source>
</evidence>
<evidence type="ECO:0000313" key="1">
    <source>
        <dbReference type="EMBL" id="KAL1901465.1"/>
    </source>
</evidence>
<dbReference type="Proteomes" id="UP001583186">
    <property type="component" value="Unassembled WGS sequence"/>
</dbReference>
<evidence type="ECO:0000313" key="2">
    <source>
        <dbReference type="Proteomes" id="UP001583186"/>
    </source>
</evidence>
<gene>
    <name evidence="1" type="ORF">Sste5346_001872</name>
</gene>
<sequence>MSSAEIIQAYRHVYRAALRAVQYSKPARYTVRDQLRAAFRGERTMLTSTANNEGAQPFDAEAIRRTVWFLNSAAEHRGIEHKIVQNLVKTAYWRRREAENRQPSWRLLSEGKKQPREDDEFVRTAYDHYDETIKMLNKQMHLCLR</sequence>
<dbReference type="EMBL" id="JAWCUI010000007">
    <property type="protein sequence ID" value="KAL1901465.1"/>
    <property type="molecule type" value="Genomic_DNA"/>
</dbReference>
<protein>
    <recommendedName>
        <fullName evidence="3">DUF1763-domain-containing protein</fullName>
    </recommendedName>
</protein>
<keyword evidence="2" id="KW-1185">Reference proteome</keyword>
<comment type="caution">
    <text evidence="1">The sequence shown here is derived from an EMBL/GenBank/DDBJ whole genome shotgun (WGS) entry which is preliminary data.</text>
</comment>
<accession>A0ABR3ZL86</accession>
<proteinExistence type="predicted"/>
<name>A0ABR3ZL86_9PEZI</name>
<reference evidence="1 2" key="1">
    <citation type="journal article" date="2024" name="IMA Fungus">
        <title>IMA Genome - F19 : A genome assembly and annotation guide to empower mycologists, including annotated draft genome sequences of Ceratocystis pirilliformis, Diaporthe australafricana, Fusarium ophioides, Paecilomyces lecythidis, and Sporothrix stenoceras.</title>
        <authorList>
            <person name="Aylward J."/>
            <person name="Wilson A.M."/>
            <person name="Visagie C.M."/>
            <person name="Spraker J."/>
            <person name="Barnes I."/>
            <person name="Buitendag C."/>
            <person name="Ceriani C."/>
            <person name="Del Mar Angel L."/>
            <person name="du Plessis D."/>
            <person name="Fuchs T."/>
            <person name="Gasser K."/>
            <person name="Kramer D."/>
            <person name="Li W."/>
            <person name="Munsamy K."/>
            <person name="Piso A."/>
            <person name="Price J.L."/>
            <person name="Sonnekus B."/>
            <person name="Thomas C."/>
            <person name="van der Nest A."/>
            <person name="van Dijk A."/>
            <person name="van Heerden A."/>
            <person name="van Vuuren N."/>
            <person name="Yilmaz N."/>
            <person name="Duong T.A."/>
            <person name="van der Merwe N.A."/>
            <person name="Wingfield M.J."/>
            <person name="Wingfield B.D."/>
        </authorList>
    </citation>
    <scope>NUCLEOTIDE SEQUENCE [LARGE SCALE GENOMIC DNA]</scope>
    <source>
        <strain evidence="1 2">CMW 5346</strain>
    </source>
</reference>
<organism evidence="1 2">
    <name type="scientific">Sporothrix stenoceras</name>
    <dbReference type="NCBI Taxonomy" id="5173"/>
    <lineage>
        <taxon>Eukaryota</taxon>
        <taxon>Fungi</taxon>
        <taxon>Dikarya</taxon>
        <taxon>Ascomycota</taxon>
        <taxon>Pezizomycotina</taxon>
        <taxon>Sordariomycetes</taxon>
        <taxon>Sordariomycetidae</taxon>
        <taxon>Ophiostomatales</taxon>
        <taxon>Ophiostomataceae</taxon>
        <taxon>Sporothrix</taxon>
    </lineage>
</organism>